<name>A0A8T2EIB4_ARASU</name>
<dbReference type="Proteomes" id="UP000694251">
    <property type="component" value="Chromosome 4"/>
</dbReference>
<keyword evidence="2" id="KW-1185">Reference proteome</keyword>
<comment type="caution">
    <text evidence="1">The sequence shown here is derived from an EMBL/GenBank/DDBJ whole genome shotgun (WGS) entry which is preliminary data.</text>
</comment>
<accession>A0A8T2EIB4</accession>
<gene>
    <name evidence="1" type="ORF">ISN44_As04g038340</name>
</gene>
<protein>
    <submittedName>
        <fullName evidence="1">Uncharacterized protein</fullName>
    </submittedName>
</protein>
<organism evidence="1 2">
    <name type="scientific">Arabidopsis suecica</name>
    <name type="common">Swedish thale-cress</name>
    <name type="synonym">Cardaminopsis suecica</name>
    <dbReference type="NCBI Taxonomy" id="45249"/>
    <lineage>
        <taxon>Eukaryota</taxon>
        <taxon>Viridiplantae</taxon>
        <taxon>Streptophyta</taxon>
        <taxon>Embryophyta</taxon>
        <taxon>Tracheophyta</taxon>
        <taxon>Spermatophyta</taxon>
        <taxon>Magnoliopsida</taxon>
        <taxon>eudicotyledons</taxon>
        <taxon>Gunneridae</taxon>
        <taxon>Pentapetalae</taxon>
        <taxon>rosids</taxon>
        <taxon>malvids</taxon>
        <taxon>Brassicales</taxon>
        <taxon>Brassicaceae</taxon>
        <taxon>Camelineae</taxon>
        <taxon>Arabidopsis</taxon>
    </lineage>
</organism>
<proteinExistence type="predicted"/>
<dbReference type="AlphaFoldDB" id="A0A8T2EIB4"/>
<evidence type="ECO:0000313" key="1">
    <source>
        <dbReference type="EMBL" id="KAG7623109.1"/>
    </source>
</evidence>
<dbReference type="OrthoDB" id="10397196at2759"/>
<dbReference type="EMBL" id="JAEFBJ010000004">
    <property type="protein sequence ID" value="KAG7623109.1"/>
    <property type="molecule type" value="Genomic_DNA"/>
</dbReference>
<evidence type="ECO:0000313" key="2">
    <source>
        <dbReference type="Proteomes" id="UP000694251"/>
    </source>
</evidence>
<reference evidence="1 2" key="1">
    <citation type="submission" date="2020-12" db="EMBL/GenBank/DDBJ databases">
        <title>Concerted genomic and epigenomic changes stabilize Arabidopsis allopolyploids.</title>
        <authorList>
            <person name="Chen Z."/>
        </authorList>
    </citation>
    <scope>NUCLEOTIDE SEQUENCE [LARGE SCALE GENOMIC DNA]</scope>
    <source>
        <strain evidence="1">As9502</strain>
        <tissue evidence="1">Leaf</tissue>
    </source>
</reference>
<sequence length="102" mass="12009">MMIRGGGSAFAKYCRRWMSSSRELPSENQKKVYRGFASYVFKGGLFYASYAMTKVYRRHEQAYEHASLQESLIKRERDLEVQMAILEYKESLLKMTSQDKTE</sequence>